<keyword evidence="7" id="KW-1185">Reference proteome</keyword>
<dbReference type="InterPro" id="IPR050858">
    <property type="entry name" value="Mal-CoA-ACP_Trans/PKS_FabD"/>
</dbReference>
<evidence type="ECO:0000313" key="6">
    <source>
        <dbReference type="EMBL" id="QJT03833.1"/>
    </source>
</evidence>
<dbReference type="AlphaFoldDB" id="A0A6M4X6U2"/>
<organism evidence="6 7">
    <name type="scientific">Streptomyces asoensis</name>
    <dbReference type="NCBI Taxonomy" id="249586"/>
    <lineage>
        <taxon>Bacteria</taxon>
        <taxon>Bacillati</taxon>
        <taxon>Actinomycetota</taxon>
        <taxon>Actinomycetes</taxon>
        <taxon>Kitasatosporales</taxon>
        <taxon>Streptomycetaceae</taxon>
        <taxon>Streptomyces</taxon>
    </lineage>
</organism>
<sequence>MFAIMAPGQGSQTPGMMAGWLRDPVHAERVRAWSEAADCDLVHLGTRASAAEIARTENTQPLLVAQGLLAHEALAAAGTAVAAGHSVGELTAAAYAGVLTPVDAVRLAAVRGRAMAAACAEAPTSMAAVVGGDEARVLERIAELGLYAATFNGPGQIVAAGLAEDLQRLAAAPPHGSTVKPLRVAGAFHTPYMESARQAFAAAAAATDFAAPRGSLLSNADGEVVADPGTVRRRLVDQVVRPVRWDLCLHTLARLEPGLTVSLPPARTLANILKRRHPELDVLPVNTARDIGKALVRIGESTRKEEPAHAGV</sequence>
<evidence type="ECO:0000313" key="7">
    <source>
        <dbReference type="Proteomes" id="UP000502665"/>
    </source>
</evidence>
<dbReference type="GO" id="GO:0005829">
    <property type="term" value="C:cytosol"/>
    <property type="evidence" value="ECO:0007669"/>
    <property type="project" value="TreeGrafter"/>
</dbReference>
<evidence type="ECO:0000256" key="4">
    <source>
        <dbReference type="ARBA" id="ARBA00048462"/>
    </source>
</evidence>
<keyword evidence="2" id="KW-0808">Transferase</keyword>
<dbReference type="SUPFAM" id="SSF52151">
    <property type="entry name" value="FabD/lysophospholipase-like"/>
    <property type="match status" value="1"/>
</dbReference>
<evidence type="ECO:0000256" key="1">
    <source>
        <dbReference type="ARBA" id="ARBA00013258"/>
    </source>
</evidence>
<gene>
    <name evidence="6" type="ORF">G9272_29085</name>
</gene>
<dbReference type="GO" id="GO:0006633">
    <property type="term" value="P:fatty acid biosynthetic process"/>
    <property type="evidence" value="ECO:0007669"/>
    <property type="project" value="TreeGrafter"/>
</dbReference>
<dbReference type="InterPro" id="IPR016035">
    <property type="entry name" value="Acyl_Trfase/lysoPLipase"/>
</dbReference>
<keyword evidence="3" id="KW-0012">Acyltransferase</keyword>
<dbReference type="Gene3D" id="3.30.70.250">
    <property type="entry name" value="Malonyl-CoA ACP transacylase, ACP-binding"/>
    <property type="match status" value="1"/>
</dbReference>
<accession>A0A6M4X6U2</accession>
<dbReference type="EMBL" id="CP049838">
    <property type="protein sequence ID" value="QJT03833.1"/>
    <property type="molecule type" value="Genomic_DNA"/>
</dbReference>
<evidence type="ECO:0000256" key="2">
    <source>
        <dbReference type="ARBA" id="ARBA00022679"/>
    </source>
</evidence>
<dbReference type="Pfam" id="PF00698">
    <property type="entry name" value="Acyl_transf_1"/>
    <property type="match status" value="1"/>
</dbReference>
<dbReference type="RefSeq" id="WP_171399235.1">
    <property type="nucleotide sequence ID" value="NZ_CP049838.1"/>
</dbReference>
<evidence type="ECO:0000256" key="3">
    <source>
        <dbReference type="ARBA" id="ARBA00023315"/>
    </source>
</evidence>
<dbReference type="GO" id="GO:0004314">
    <property type="term" value="F:[acyl-carrier-protein] S-malonyltransferase activity"/>
    <property type="evidence" value="ECO:0007669"/>
    <property type="project" value="UniProtKB-EC"/>
</dbReference>
<dbReference type="InterPro" id="IPR001227">
    <property type="entry name" value="Ac_transferase_dom_sf"/>
</dbReference>
<reference evidence="6" key="1">
    <citation type="submission" date="2020-03" db="EMBL/GenBank/DDBJ databases">
        <title>Molecular networking-based the target discovery of potent antiproliferative macrolactams: 5/6/7/16 polycyclic ansamycins and glycosylated trienomycin from Streptomyces cacaoi subsp. asoensis.</title>
        <authorList>
            <person name="Liu L.-L."/>
        </authorList>
    </citation>
    <scope>NUCLEOTIDE SEQUENCE [LARGE SCALE GENOMIC DNA]</scope>
    <source>
        <strain evidence="6">H2S5</strain>
    </source>
</reference>
<dbReference type="Gene3D" id="3.40.366.10">
    <property type="entry name" value="Malonyl-Coenzyme A Acyl Carrier Protein, domain 2"/>
    <property type="match status" value="1"/>
</dbReference>
<dbReference type="PANTHER" id="PTHR42681:SF1">
    <property type="entry name" value="MALONYL-COA-ACYL CARRIER PROTEIN TRANSACYLASE, MITOCHONDRIAL"/>
    <property type="match status" value="1"/>
</dbReference>
<feature type="domain" description="Malonyl-CoA:ACP transacylase (MAT)" evidence="5">
    <location>
        <begin position="5"/>
        <end position="290"/>
    </location>
</feature>
<dbReference type="SUPFAM" id="SSF55048">
    <property type="entry name" value="Probable ACP-binding domain of malonyl-CoA ACP transacylase"/>
    <property type="match status" value="1"/>
</dbReference>
<comment type="catalytic activity">
    <reaction evidence="4">
        <text>holo-[ACP] + malonyl-CoA = malonyl-[ACP] + CoA</text>
        <dbReference type="Rhea" id="RHEA:41792"/>
        <dbReference type="Rhea" id="RHEA-COMP:9623"/>
        <dbReference type="Rhea" id="RHEA-COMP:9685"/>
        <dbReference type="ChEBI" id="CHEBI:57287"/>
        <dbReference type="ChEBI" id="CHEBI:57384"/>
        <dbReference type="ChEBI" id="CHEBI:64479"/>
        <dbReference type="ChEBI" id="CHEBI:78449"/>
        <dbReference type="EC" id="2.3.1.39"/>
    </reaction>
</comment>
<dbReference type="Proteomes" id="UP000502665">
    <property type="component" value="Chromosome"/>
</dbReference>
<dbReference type="InterPro" id="IPR016036">
    <property type="entry name" value="Malonyl_transacylase_ACP-bd"/>
</dbReference>
<dbReference type="EC" id="2.3.1.39" evidence="1"/>
<protein>
    <recommendedName>
        <fullName evidence="1">[acyl-carrier-protein] S-malonyltransferase</fullName>
        <ecNumber evidence="1">2.3.1.39</ecNumber>
    </recommendedName>
</protein>
<dbReference type="SMART" id="SM00827">
    <property type="entry name" value="PKS_AT"/>
    <property type="match status" value="1"/>
</dbReference>
<name>A0A6M4X6U2_9ACTN</name>
<dbReference type="InterPro" id="IPR014043">
    <property type="entry name" value="Acyl_transferase_dom"/>
</dbReference>
<dbReference type="PANTHER" id="PTHR42681">
    <property type="entry name" value="MALONYL-COA-ACYL CARRIER PROTEIN TRANSACYLASE, MITOCHONDRIAL"/>
    <property type="match status" value="1"/>
</dbReference>
<evidence type="ECO:0000259" key="5">
    <source>
        <dbReference type="SMART" id="SM00827"/>
    </source>
</evidence>
<proteinExistence type="predicted"/>